<keyword evidence="2" id="KW-1185">Reference proteome</keyword>
<protein>
    <submittedName>
        <fullName evidence="1">Subtilisin-like protease SBT1.2</fullName>
    </submittedName>
</protein>
<organism evidence="1 2">
    <name type="scientific">Camellia lanceoleosa</name>
    <dbReference type="NCBI Taxonomy" id="1840588"/>
    <lineage>
        <taxon>Eukaryota</taxon>
        <taxon>Viridiplantae</taxon>
        <taxon>Streptophyta</taxon>
        <taxon>Embryophyta</taxon>
        <taxon>Tracheophyta</taxon>
        <taxon>Spermatophyta</taxon>
        <taxon>Magnoliopsida</taxon>
        <taxon>eudicotyledons</taxon>
        <taxon>Gunneridae</taxon>
        <taxon>Pentapetalae</taxon>
        <taxon>asterids</taxon>
        <taxon>Ericales</taxon>
        <taxon>Theaceae</taxon>
        <taxon>Camellia</taxon>
    </lineage>
</organism>
<sequence>MLPTVKGILLTLLQQYLVSPSDKKTVQSSLGNFSNSWTRQDQLAVLPYDSRKKFATKNVDAQAPKRNKSPPIPSADEVSQENSHFNRNDKIQAVLKASVCPQLMELLLGITALLKSAHPDWSPAAIKSVIMTTADLANLASKPIVDERLLPANIFATGSGHVNPSRAINPGLVYDLKPNDYIPYLCGLNYTDQGIYLITKRAVKCSKVSKILEAQLNYPSFSITLCSGDDQT</sequence>
<dbReference type="EMBL" id="CM045769">
    <property type="protein sequence ID" value="KAI7993593.1"/>
    <property type="molecule type" value="Genomic_DNA"/>
</dbReference>
<proteinExistence type="predicted"/>
<accession>A0ACC0FZ82</accession>
<dbReference type="Proteomes" id="UP001060215">
    <property type="component" value="Chromosome 12"/>
</dbReference>
<comment type="caution">
    <text evidence="1">The sequence shown here is derived from an EMBL/GenBank/DDBJ whole genome shotgun (WGS) entry which is preliminary data.</text>
</comment>
<evidence type="ECO:0000313" key="1">
    <source>
        <dbReference type="EMBL" id="KAI7993593.1"/>
    </source>
</evidence>
<gene>
    <name evidence="1" type="ORF">LOK49_LG11G02558</name>
</gene>
<evidence type="ECO:0000313" key="2">
    <source>
        <dbReference type="Proteomes" id="UP001060215"/>
    </source>
</evidence>
<reference evidence="1 2" key="1">
    <citation type="journal article" date="2022" name="Plant J.">
        <title>Chromosome-level genome of Camellia lanceoleosa provides a valuable resource for understanding genome evolution and self-incompatibility.</title>
        <authorList>
            <person name="Gong W."/>
            <person name="Xiao S."/>
            <person name="Wang L."/>
            <person name="Liao Z."/>
            <person name="Chang Y."/>
            <person name="Mo W."/>
            <person name="Hu G."/>
            <person name="Li W."/>
            <person name="Zhao G."/>
            <person name="Zhu H."/>
            <person name="Hu X."/>
            <person name="Ji K."/>
            <person name="Xiang X."/>
            <person name="Song Q."/>
            <person name="Yuan D."/>
            <person name="Jin S."/>
            <person name="Zhang L."/>
        </authorList>
    </citation>
    <scope>NUCLEOTIDE SEQUENCE [LARGE SCALE GENOMIC DNA]</scope>
    <source>
        <strain evidence="1">SQ_2022a</strain>
    </source>
</reference>
<name>A0ACC0FZ82_9ERIC</name>